<gene>
    <name evidence="2" type="ORF">N1496_07240</name>
</gene>
<dbReference type="InterPro" id="IPR001387">
    <property type="entry name" value="Cro/C1-type_HTH"/>
</dbReference>
<name>A0ABY9LG20_9STRE</name>
<keyword evidence="3" id="KW-1185">Reference proteome</keyword>
<dbReference type="PROSITE" id="PS50943">
    <property type="entry name" value="HTH_CROC1"/>
    <property type="match status" value="1"/>
</dbReference>
<proteinExistence type="predicted"/>
<sequence length="50" mass="6082">MIEKNQITGQEMKQIRKELDFNQKQMSGLLDIKLSTYKMYEQEKGNFLRR</sequence>
<dbReference type="RefSeq" id="WP_306675777.1">
    <property type="nucleotide sequence ID" value="NZ_CP104407.1"/>
</dbReference>
<protein>
    <recommendedName>
        <fullName evidence="1">HTH cro/C1-type domain-containing protein</fullName>
    </recommendedName>
</protein>
<dbReference type="Gene3D" id="1.10.260.40">
    <property type="entry name" value="lambda repressor-like DNA-binding domains"/>
    <property type="match status" value="1"/>
</dbReference>
<dbReference type="EMBL" id="CP110509">
    <property type="protein sequence ID" value="WMB27842.1"/>
    <property type="molecule type" value="Genomic_DNA"/>
</dbReference>
<dbReference type="Proteomes" id="UP001238096">
    <property type="component" value="Chromosome"/>
</dbReference>
<organism evidence="2 3">
    <name type="scientific">Streptococcus didelphis</name>
    <dbReference type="NCBI Taxonomy" id="102886"/>
    <lineage>
        <taxon>Bacteria</taxon>
        <taxon>Bacillati</taxon>
        <taxon>Bacillota</taxon>
        <taxon>Bacilli</taxon>
        <taxon>Lactobacillales</taxon>
        <taxon>Streptococcaceae</taxon>
        <taxon>Streptococcus</taxon>
    </lineage>
</organism>
<evidence type="ECO:0000313" key="3">
    <source>
        <dbReference type="Proteomes" id="UP001238096"/>
    </source>
</evidence>
<evidence type="ECO:0000313" key="2">
    <source>
        <dbReference type="EMBL" id="WMB27842.1"/>
    </source>
</evidence>
<feature type="domain" description="HTH cro/C1-type" evidence="1">
    <location>
        <begin position="12"/>
        <end position="46"/>
    </location>
</feature>
<reference evidence="3" key="1">
    <citation type="submission" date="2022-10" db="EMBL/GenBank/DDBJ databases">
        <title>Streptococcus didelphis as causative of fatal infections in opossums (Didelphis albiventris).</title>
        <authorList>
            <person name="Breyer G.M."/>
            <person name="Da Silva M.E.R.J."/>
            <person name="Siqueira F.M."/>
        </authorList>
    </citation>
    <scope>NUCLEOTIDE SEQUENCE [LARGE SCALE GENOMIC DNA]</scope>
    <source>
        <strain evidence="3">LBVP101/21</strain>
    </source>
</reference>
<dbReference type="InterPro" id="IPR010982">
    <property type="entry name" value="Lambda_DNA-bd_dom_sf"/>
</dbReference>
<evidence type="ECO:0000259" key="1">
    <source>
        <dbReference type="PROSITE" id="PS50943"/>
    </source>
</evidence>
<dbReference type="SUPFAM" id="SSF47413">
    <property type="entry name" value="lambda repressor-like DNA-binding domains"/>
    <property type="match status" value="1"/>
</dbReference>
<accession>A0ABY9LG20</accession>